<gene>
    <name evidence="1" type="ORF">METZ01_LOCUS516819</name>
</gene>
<evidence type="ECO:0000313" key="1">
    <source>
        <dbReference type="EMBL" id="SVE63965.1"/>
    </source>
</evidence>
<reference evidence="1" key="1">
    <citation type="submission" date="2018-05" db="EMBL/GenBank/DDBJ databases">
        <authorList>
            <person name="Lanie J.A."/>
            <person name="Ng W.-L."/>
            <person name="Kazmierczak K.M."/>
            <person name="Andrzejewski T.M."/>
            <person name="Davidsen T.M."/>
            <person name="Wayne K.J."/>
            <person name="Tettelin H."/>
            <person name="Glass J.I."/>
            <person name="Rusch D."/>
            <person name="Podicherti R."/>
            <person name="Tsui H.-C.T."/>
            <person name="Winkler M.E."/>
        </authorList>
    </citation>
    <scope>NUCLEOTIDE SEQUENCE</scope>
</reference>
<organism evidence="1">
    <name type="scientific">marine metagenome</name>
    <dbReference type="NCBI Taxonomy" id="408172"/>
    <lineage>
        <taxon>unclassified sequences</taxon>
        <taxon>metagenomes</taxon>
        <taxon>ecological metagenomes</taxon>
    </lineage>
</organism>
<name>A0A383F6G6_9ZZZZ</name>
<accession>A0A383F6G6</accession>
<dbReference type="AlphaFoldDB" id="A0A383F6G6"/>
<feature type="non-terminal residue" evidence="1">
    <location>
        <position position="186"/>
    </location>
</feature>
<proteinExistence type="predicted"/>
<protein>
    <submittedName>
        <fullName evidence="1">Uncharacterized protein</fullName>
    </submittedName>
</protein>
<dbReference type="EMBL" id="UINC01231436">
    <property type="protein sequence ID" value="SVE63965.1"/>
    <property type="molecule type" value="Genomic_DNA"/>
</dbReference>
<sequence>MVDQAQVEKLKKATSTSKLLKYLEKELDWPIETDELEDNFFEYDPEELQFKSDLAAKIKSIRRLRKPASNIEMPWGIFFIEFSTKNLPLVALRRILNQFVEKKRQSEDLKSWEMGDLLFVSNYGVDEQRKISLCLFNENKEKSSLPRLKVIEWSDQDTHNALEGIANTLKENLVWPDDDLSTKDWQ</sequence>